<name>A0A0D2CS43_9EURO</name>
<dbReference type="Proteomes" id="UP000054466">
    <property type="component" value="Unassembled WGS sequence"/>
</dbReference>
<evidence type="ECO:0000256" key="1">
    <source>
        <dbReference type="SAM" id="MobiDB-lite"/>
    </source>
</evidence>
<dbReference type="OrthoDB" id="10479527at2759"/>
<dbReference type="VEuPathDB" id="FungiDB:PV07_09506"/>
<keyword evidence="3" id="KW-1185">Reference proteome</keyword>
<evidence type="ECO:0000313" key="3">
    <source>
        <dbReference type="Proteomes" id="UP000054466"/>
    </source>
</evidence>
<accession>A0A0D2CS43</accession>
<dbReference type="AlphaFoldDB" id="A0A0D2CS43"/>
<feature type="region of interest" description="Disordered" evidence="1">
    <location>
        <begin position="164"/>
        <end position="228"/>
    </location>
</feature>
<organism evidence="2 3">
    <name type="scientific">Cladophialophora immunda</name>
    <dbReference type="NCBI Taxonomy" id="569365"/>
    <lineage>
        <taxon>Eukaryota</taxon>
        <taxon>Fungi</taxon>
        <taxon>Dikarya</taxon>
        <taxon>Ascomycota</taxon>
        <taxon>Pezizomycotina</taxon>
        <taxon>Eurotiomycetes</taxon>
        <taxon>Chaetothyriomycetidae</taxon>
        <taxon>Chaetothyriales</taxon>
        <taxon>Herpotrichiellaceae</taxon>
        <taxon>Cladophialophora</taxon>
    </lineage>
</organism>
<gene>
    <name evidence="2" type="ORF">PV07_09506</name>
</gene>
<feature type="compositionally biased region" description="Acidic residues" evidence="1">
    <location>
        <begin position="164"/>
        <end position="181"/>
    </location>
</feature>
<dbReference type="EMBL" id="KN847044">
    <property type="protein sequence ID" value="KIW26409.1"/>
    <property type="molecule type" value="Genomic_DNA"/>
</dbReference>
<proteinExistence type="predicted"/>
<reference evidence="2 3" key="1">
    <citation type="submission" date="2015-01" db="EMBL/GenBank/DDBJ databases">
        <title>The Genome Sequence of Cladophialophora immunda CBS83496.</title>
        <authorList>
            <consortium name="The Broad Institute Genomics Platform"/>
            <person name="Cuomo C."/>
            <person name="de Hoog S."/>
            <person name="Gorbushina A."/>
            <person name="Stielow B."/>
            <person name="Teixiera M."/>
            <person name="Abouelleil A."/>
            <person name="Chapman S.B."/>
            <person name="Priest M."/>
            <person name="Young S.K."/>
            <person name="Wortman J."/>
            <person name="Nusbaum C."/>
            <person name="Birren B."/>
        </authorList>
    </citation>
    <scope>NUCLEOTIDE SEQUENCE [LARGE SCALE GENOMIC DNA]</scope>
    <source>
        <strain evidence="2 3">CBS 83496</strain>
    </source>
</reference>
<dbReference type="HOGENOM" id="CLU_1214632_0_0_1"/>
<dbReference type="RefSeq" id="XP_016246625.1">
    <property type="nucleotide sequence ID" value="XM_016396769.1"/>
</dbReference>
<protein>
    <submittedName>
        <fullName evidence="2">Uncharacterized protein</fullName>
    </submittedName>
</protein>
<evidence type="ECO:0000313" key="2">
    <source>
        <dbReference type="EMBL" id="KIW26409.1"/>
    </source>
</evidence>
<sequence>MLAQLWSRINQDNIPCHYRSDPLWRCETRLYHCCGHYTNPNCCHYWYPDIFTPWDDCEFVTAEAYFASPDRVVVPLPETPVAPPRSLRTTWWQAIKRVGRSAVRTARVYYLGREVVEDRELVARVLARRRAMREDEESVMRLVEAGYLGMGLWLHQLDEDEEVDEDDDFEDVDYSDDDDDQHDNNHHSGVHPTGGLTFLDETNITASAVKGQERSGGLSAMGKRKRDE</sequence>
<dbReference type="GeneID" id="27348700"/>